<dbReference type="SMART" id="SM00862">
    <property type="entry name" value="Trans_reg_C"/>
    <property type="match status" value="1"/>
</dbReference>
<dbReference type="RefSeq" id="WP_352887266.1">
    <property type="nucleotide sequence ID" value="NZ_JBEPIJ010000002.1"/>
</dbReference>
<evidence type="ECO:0000313" key="7">
    <source>
        <dbReference type="Proteomes" id="UP001465331"/>
    </source>
</evidence>
<sequence length="241" mass="26816">MSGPRVMIVEDEAKLAALLRDYFVHAGFEVEVVYRGDEVQAALQRRPADLVVLDLQLPGKDGLDLCRELRAAGTQPAIMIVTARVDEIDRLLGLELGADDYVCKPFSPREVVARARAILRRMMPQAAPGNGRITLGPLELDRDAHRVRIAGEALALTPIEFRILAAMLEQPQRVWSRTQLLERARGTDFSGYERNIDSHVKNLRRKLRDRLGGRDPLRSVYGVGYGLDSEVLAVGSIDPLN</sequence>
<dbReference type="Pfam" id="PF00486">
    <property type="entry name" value="Trans_reg_C"/>
    <property type="match status" value="1"/>
</dbReference>
<feature type="domain" description="OmpR/PhoB-type" evidence="5">
    <location>
        <begin position="130"/>
        <end position="229"/>
    </location>
</feature>
<comment type="caution">
    <text evidence="6">The sequence shown here is derived from an EMBL/GenBank/DDBJ whole genome shotgun (WGS) entry which is preliminary data.</text>
</comment>
<dbReference type="InterPro" id="IPR001867">
    <property type="entry name" value="OmpR/PhoB-type_DNA-bd"/>
</dbReference>
<dbReference type="Gene3D" id="6.10.250.690">
    <property type="match status" value="1"/>
</dbReference>
<dbReference type="Gene3D" id="3.40.50.2300">
    <property type="match status" value="1"/>
</dbReference>
<dbReference type="CDD" id="cd00383">
    <property type="entry name" value="trans_reg_C"/>
    <property type="match status" value="1"/>
</dbReference>
<dbReference type="EMBL" id="JBEPIJ010000002">
    <property type="protein sequence ID" value="MES0872961.1"/>
    <property type="molecule type" value="Genomic_DNA"/>
</dbReference>
<dbReference type="Proteomes" id="UP001465331">
    <property type="component" value="Unassembled WGS sequence"/>
</dbReference>
<dbReference type="SMART" id="SM00448">
    <property type="entry name" value="REC"/>
    <property type="match status" value="1"/>
</dbReference>
<keyword evidence="2" id="KW-0597">Phosphoprotein</keyword>
<evidence type="ECO:0000313" key="6">
    <source>
        <dbReference type="EMBL" id="MES0872961.1"/>
    </source>
</evidence>
<evidence type="ECO:0000256" key="2">
    <source>
        <dbReference type="PROSITE-ProRule" id="PRU00169"/>
    </source>
</evidence>
<gene>
    <name evidence="6" type="ORF">ABSH63_02895</name>
</gene>
<name>A0ABV2A6W4_9GAMM</name>
<dbReference type="Pfam" id="PF00072">
    <property type="entry name" value="Response_reg"/>
    <property type="match status" value="1"/>
</dbReference>
<organism evidence="6 7">
    <name type="scientific">Sinimarinibacterium thermocellulolyticum</name>
    <dbReference type="NCBI Taxonomy" id="3170016"/>
    <lineage>
        <taxon>Bacteria</taxon>
        <taxon>Pseudomonadati</taxon>
        <taxon>Pseudomonadota</taxon>
        <taxon>Gammaproteobacteria</taxon>
        <taxon>Nevskiales</taxon>
        <taxon>Nevskiaceae</taxon>
        <taxon>Sinimarinibacterium</taxon>
    </lineage>
</organism>
<protein>
    <submittedName>
        <fullName evidence="6">Response regulator transcription factor</fullName>
    </submittedName>
</protein>
<evidence type="ECO:0000256" key="3">
    <source>
        <dbReference type="PROSITE-ProRule" id="PRU01091"/>
    </source>
</evidence>
<keyword evidence="1 3" id="KW-0238">DNA-binding</keyword>
<evidence type="ECO:0000259" key="4">
    <source>
        <dbReference type="PROSITE" id="PS50110"/>
    </source>
</evidence>
<dbReference type="InterPro" id="IPR011006">
    <property type="entry name" value="CheY-like_superfamily"/>
</dbReference>
<dbReference type="Gene3D" id="1.10.10.10">
    <property type="entry name" value="Winged helix-like DNA-binding domain superfamily/Winged helix DNA-binding domain"/>
    <property type="match status" value="1"/>
</dbReference>
<dbReference type="PROSITE" id="PS51755">
    <property type="entry name" value="OMPR_PHOB"/>
    <property type="match status" value="1"/>
</dbReference>
<dbReference type="PROSITE" id="PS50110">
    <property type="entry name" value="RESPONSE_REGULATORY"/>
    <property type="match status" value="1"/>
</dbReference>
<proteinExistence type="predicted"/>
<evidence type="ECO:0000259" key="5">
    <source>
        <dbReference type="PROSITE" id="PS51755"/>
    </source>
</evidence>
<dbReference type="InterPro" id="IPR016032">
    <property type="entry name" value="Sig_transdc_resp-reg_C-effctor"/>
</dbReference>
<feature type="modified residue" description="4-aspartylphosphate" evidence="2">
    <location>
        <position position="54"/>
    </location>
</feature>
<feature type="DNA-binding region" description="OmpR/PhoB-type" evidence="3">
    <location>
        <begin position="130"/>
        <end position="229"/>
    </location>
</feature>
<keyword evidence="7" id="KW-1185">Reference proteome</keyword>
<dbReference type="SUPFAM" id="SSF46894">
    <property type="entry name" value="C-terminal effector domain of the bipartite response regulators"/>
    <property type="match status" value="1"/>
</dbReference>
<feature type="domain" description="Response regulatory" evidence="4">
    <location>
        <begin position="5"/>
        <end position="119"/>
    </location>
</feature>
<evidence type="ECO:0000256" key="1">
    <source>
        <dbReference type="ARBA" id="ARBA00023125"/>
    </source>
</evidence>
<dbReference type="SUPFAM" id="SSF52172">
    <property type="entry name" value="CheY-like"/>
    <property type="match status" value="1"/>
</dbReference>
<dbReference type="PANTHER" id="PTHR48111">
    <property type="entry name" value="REGULATOR OF RPOS"/>
    <property type="match status" value="1"/>
</dbReference>
<accession>A0ABV2A6W4</accession>
<dbReference type="InterPro" id="IPR036388">
    <property type="entry name" value="WH-like_DNA-bd_sf"/>
</dbReference>
<dbReference type="PANTHER" id="PTHR48111:SF59">
    <property type="entry name" value="TRANSCRIPTIONAL REGULATORY PROTEIN BAER"/>
    <property type="match status" value="1"/>
</dbReference>
<reference evidence="6 7" key="1">
    <citation type="submission" date="2024-06" db="EMBL/GenBank/DDBJ databases">
        <authorList>
            <person name="Li Z."/>
            <person name="Jiang Y."/>
        </authorList>
    </citation>
    <scope>NUCLEOTIDE SEQUENCE [LARGE SCALE GENOMIC DNA]</scope>
    <source>
        <strain evidence="6 7">HSW-8</strain>
    </source>
</reference>
<dbReference type="InterPro" id="IPR039420">
    <property type="entry name" value="WalR-like"/>
</dbReference>
<dbReference type="InterPro" id="IPR001789">
    <property type="entry name" value="Sig_transdc_resp-reg_receiver"/>
</dbReference>